<dbReference type="PANTHER" id="PTHR43243:SF98">
    <property type="entry name" value="TORN AND DIMINISHED RHABDOMERES, ISOFORM D"/>
    <property type="match status" value="1"/>
</dbReference>
<protein>
    <submittedName>
        <fullName evidence="2">Cationic amino acid transporter</fullName>
    </submittedName>
</protein>
<feature type="transmembrane region" description="Helical" evidence="1">
    <location>
        <begin position="224"/>
        <end position="248"/>
    </location>
</feature>
<feature type="transmembrane region" description="Helical" evidence="1">
    <location>
        <begin position="614"/>
        <end position="637"/>
    </location>
</feature>
<sequence length="675" mass="74128">LLCDQQINVKISTSLPSGTGGRWGFGVVILIYLIVYNENGGPTTFIATILASVCAFFSAICKSSVQNIQMAYLRATQKFDFFCLYLALWLDILTLLTACGALARTLSICLDAMTGGMARIYLLGRNSDENEPWPDVLGVSVVFLLTVMFMLGLENTKVFGVLMATGVVGITIITIALAFIRGNSSEWHNEKILPNGWYGLLSSTALSIFAFPSELPSNASKYKTFIGFGIFLAATLSVVVTAACLSTITEFSENKSFIAVPILSILESQDFHKVEPAVACLLVLTCSGAFLELFPEMYFLIVKLTTTEYKILSRQIGYENGDSGSPILAIFTGGSLCAMLAFACPLQNLITILAASNLCAGICRAFYLLYSPYRPKYMEIKSNEASLAYSRLNAPRPSSSGRSLWPFNKPKVITITSSKPRQKNAKRDIELEREWLLLGEPHSPLPRVAALNSDEAESSILNEPEEAGDREILTESDSSTDIDAIVDEYRQKVKVEELLTEQHPLPITDLLQVSTAGMKTEKIIRIPTVNSWRFVLFLLFLLIVAAEITIFGLSSQSSVLVLTGALTAVVTSALLMFVPKYNVSPSSPSSVTCTLTVFLELILIYSTLKNSWPAILFWIIAGVTLYIRCHNWCCLCLEQQRSHLLIPTVASNMTTIHIPCPPRGSLIQSRILGHR</sequence>
<feature type="transmembrane region" description="Helical" evidence="1">
    <location>
        <begin position="534"/>
        <end position="553"/>
    </location>
</feature>
<dbReference type="OrthoDB" id="8197893at2759"/>
<dbReference type="GO" id="GO:0005886">
    <property type="term" value="C:plasma membrane"/>
    <property type="evidence" value="ECO:0007669"/>
    <property type="project" value="TreeGrafter"/>
</dbReference>
<evidence type="ECO:0000313" key="3">
    <source>
        <dbReference type="Proteomes" id="UP001151699"/>
    </source>
</evidence>
<name>A0A9Q0NBJ9_9DIPT</name>
<feature type="transmembrane region" description="Helical" evidence="1">
    <location>
        <begin position="192"/>
        <end position="212"/>
    </location>
</feature>
<feature type="transmembrane region" description="Helical" evidence="1">
    <location>
        <begin position="590"/>
        <end position="608"/>
    </location>
</feature>
<dbReference type="GO" id="GO:0015171">
    <property type="term" value="F:amino acid transmembrane transporter activity"/>
    <property type="evidence" value="ECO:0007669"/>
    <property type="project" value="TreeGrafter"/>
</dbReference>
<feature type="transmembrane region" description="Helical" evidence="1">
    <location>
        <begin position="20"/>
        <end position="37"/>
    </location>
</feature>
<keyword evidence="1" id="KW-1133">Transmembrane helix</keyword>
<feature type="non-terminal residue" evidence="2">
    <location>
        <position position="1"/>
    </location>
</feature>
<feature type="transmembrane region" description="Helical" evidence="1">
    <location>
        <begin position="133"/>
        <end position="151"/>
    </location>
</feature>
<dbReference type="Proteomes" id="UP001151699">
    <property type="component" value="Chromosome A"/>
</dbReference>
<evidence type="ECO:0000256" key="1">
    <source>
        <dbReference type="SAM" id="Phobius"/>
    </source>
</evidence>
<organism evidence="2 3">
    <name type="scientific">Pseudolycoriella hygida</name>
    <dbReference type="NCBI Taxonomy" id="35572"/>
    <lineage>
        <taxon>Eukaryota</taxon>
        <taxon>Metazoa</taxon>
        <taxon>Ecdysozoa</taxon>
        <taxon>Arthropoda</taxon>
        <taxon>Hexapoda</taxon>
        <taxon>Insecta</taxon>
        <taxon>Pterygota</taxon>
        <taxon>Neoptera</taxon>
        <taxon>Endopterygota</taxon>
        <taxon>Diptera</taxon>
        <taxon>Nematocera</taxon>
        <taxon>Sciaroidea</taxon>
        <taxon>Sciaridae</taxon>
        <taxon>Pseudolycoriella</taxon>
    </lineage>
</organism>
<dbReference type="EMBL" id="WJQU01000001">
    <property type="protein sequence ID" value="KAJ6647283.1"/>
    <property type="molecule type" value="Genomic_DNA"/>
</dbReference>
<dbReference type="PANTHER" id="PTHR43243">
    <property type="entry name" value="INNER MEMBRANE TRANSPORTER YGJI-RELATED"/>
    <property type="match status" value="1"/>
</dbReference>
<proteinExistence type="predicted"/>
<feature type="transmembrane region" description="Helical" evidence="1">
    <location>
        <begin position="158"/>
        <end position="180"/>
    </location>
</feature>
<reference evidence="2" key="1">
    <citation type="submission" date="2022-07" db="EMBL/GenBank/DDBJ databases">
        <authorList>
            <person name="Trinca V."/>
            <person name="Uliana J.V.C."/>
            <person name="Torres T.T."/>
            <person name="Ward R.J."/>
            <person name="Monesi N."/>
        </authorList>
    </citation>
    <scope>NUCLEOTIDE SEQUENCE</scope>
    <source>
        <strain evidence="2">HSMRA1968</strain>
        <tissue evidence="2">Whole embryos</tissue>
    </source>
</reference>
<gene>
    <name evidence="2" type="primary">slc7a14a</name>
    <name evidence="2" type="ORF">Bhyg_02505</name>
</gene>
<dbReference type="Gene3D" id="1.20.1740.10">
    <property type="entry name" value="Amino acid/polyamine transporter I"/>
    <property type="match status" value="1"/>
</dbReference>
<accession>A0A9Q0NBJ9</accession>
<dbReference type="AlphaFoldDB" id="A0A9Q0NBJ9"/>
<feature type="transmembrane region" description="Helical" evidence="1">
    <location>
        <begin position="276"/>
        <end position="302"/>
    </location>
</feature>
<keyword evidence="1" id="KW-0472">Membrane</keyword>
<feature type="transmembrane region" description="Helical" evidence="1">
    <location>
        <begin position="349"/>
        <end position="370"/>
    </location>
</feature>
<feature type="transmembrane region" description="Helical" evidence="1">
    <location>
        <begin position="559"/>
        <end position="578"/>
    </location>
</feature>
<keyword evidence="1" id="KW-0812">Transmembrane</keyword>
<comment type="caution">
    <text evidence="2">The sequence shown here is derived from an EMBL/GenBank/DDBJ whole genome shotgun (WGS) entry which is preliminary data.</text>
</comment>
<feature type="transmembrane region" description="Helical" evidence="1">
    <location>
        <begin position="43"/>
        <end position="61"/>
    </location>
</feature>
<evidence type="ECO:0000313" key="2">
    <source>
        <dbReference type="EMBL" id="KAJ6647283.1"/>
    </source>
</evidence>
<feature type="non-terminal residue" evidence="2">
    <location>
        <position position="675"/>
    </location>
</feature>
<feature type="transmembrane region" description="Helical" evidence="1">
    <location>
        <begin position="82"/>
        <end position="103"/>
    </location>
</feature>
<keyword evidence="3" id="KW-1185">Reference proteome</keyword>
<feature type="transmembrane region" description="Helical" evidence="1">
    <location>
        <begin position="323"/>
        <end position="343"/>
    </location>
</feature>